<dbReference type="SUPFAM" id="SSF53041">
    <property type="entry name" value="Resolvase-like"/>
    <property type="match status" value="1"/>
</dbReference>
<evidence type="ECO:0000313" key="4">
    <source>
        <dbReference type="EMBL" id="EJZ09468.1"/>
    </source>
</evidence>
<dbReference type="SMART" id="SM00857">
    <property type="entry name" value="Resolvase"/>
    <property type="match status" value="1"/>
</dbReference>
<dbReference type="PANTHER" id="PTHR30461:SF23">
    <property type="entry name" value="DNA RECOMBINASE-RELATED"/>
    <property type="match status" value="1"/>
</dbReference>
<dbReference type="EMBL" id="ALQA01000022">
    <property type="protein sequence ID" value="EJZ09468.1"/>
    <property type="molecule type" value="Genomic_DNA"/>
</dbReference>
<dbReference type="PROSITE" id="PS51737">
    <property type="entry name" value="RECOMBINASE_DNA_BIND"/>
    <property type="match status" value="1"/>
</dbReference>
<dbReference type="InterPro" id="IPR050639">
    <property type="entry name" value="SSR_resolvase"/>
</dbReference>
<evidence type="ECO:0000259" key="2">
    <source>
        <dbReference type="PROSITE" id="PS51736"/>
    </source>
</evidence>
<keyword evidence="1" id="KW-0175">Coiled coil</keyword>
<evidence type="ECO:0000313" key="5">
    <source>
        <dbReference type="Proteomes" id="UP000006072"/>
    </source>
</evidence>
<organism evidence="4 5">
    <name type="scientific">Mycolicibacterium vaccae ATCC 25954</name>
    <dbReference type="NCBI Taxonomy" id="1194972"/>
    <lineage>
        <taxon>Bacteria</taxon>
        <taxon>Bacillati</taxon>
        <taxon>Actinomycetota</taxon>
        <taxon>Actinomycetes</taxon>
        <taxon>Mycobacteriales</taxon>
        <taxon>Mycobacteriaceae</taxon>
        <taxon>Mycolicibacterium</taxon>
    </lineage>
</organism>
<dbReference type="GO" id="GO:0000150">
    <property type="term" value="F:DNA strand exchange activity"/>
    <property type="evidence" value="ECO:0007669"/>
    <property type="project" value="InterPro"/>
</dbReference>
<dbReference type="Pfam" id="PF00239">
    <property type="entry name" value="Resolvase"/>
    <property type="match status" value="1"/>
</dbReference>
<reference evidence="4 5" key="1">
    <citation type="journal article" date="2012" name="J. Bacteriol.">
        <title>Complete Genome Sequence of Mycobacterium vaccae Type Strain ATCC 25954.</title>
        <authorList>
            <person name="Ho Y.S."/>
            <person name="Adroub S.A."/>
            <person name="Abadi M."/>
            <person name="Al Alwan B."/>
            <person name="Alkhateeb R."/>
            <person name="Gao G."/>
            <person name="Ragab A."/>
            <person name="Ali S."/>
            <person name="van Soolingen D."/>
            <person name="Bitter W."/>
            <person name="Pain A."/>
            <person name="Abdallah A.M."/>
        </authorList>
    </citation>
    <scope>NUCLEOTIDE SEQUENCE [LARGE SCALE GENOMIC DNA]</scope>
    <source>
        <strain evidence="4 5">ATCC 25954</strain>
    </source>
</reference>
<sequence>MTANTKTPIRAGCYLRISSDPNDKRKGIDRQREDVSALCEAKGWDPAEFYIDNDRSASNGKERPKWDKLLSDIKAGKRDAIAAWSLDRGWRMMSELETLREFFAGIDRPILLSTNRQGDIDLDSPSGVLMAQMNTSFAEHEIAVMKVRMRRAARQKAERGIPQWRHAFGYTSGEHTAECAANCRNPHHRLDPVTAPLVDQVYRDVLAGGSITDAAQWLNNQSAFGLTGKPWSASTLSLFLRSPRNAGLRAHNDVIVTDTNDQPVKGTWPALVSESTWYATQSKISAGTRTVMTKTGPRLVRQPGTKSVRRHILTGVMQCGKCGDGRLNGKWAAPRHGSNDAGHEIVYSCKDCRGCAIRANDVEPLLHEIVSDRLGRADAGDLLVNKAHDSTEAERIRTERAVLLTQIETANREYDDGIIDGARLKGRTERAKEKLAELDRCVQDQERLRVLDGLPLGNPAAILNAVKDLTADRFRAVLDLLLEITVLPVGRGSHNRTFNPDRVHDGLVWKV</sequence>
<feature type="coiled-coil region" evidence="1">
    <location>
        <begin position="393"/>
        <end position="448"/>
    </location>
</feature>
<dbReference type="InterPro" id="IPR038109">
    <property type="entry name" value="DNA_bind_recomb_sf"/>
</dbReference>
<dbReference type="GO" id="GO:0003677">
    <property type="term" value="F:DNA binding"/>
    <property type="evidence" value="ECO:0007669"/>
    <property type="project" value="InterPro"/>
</dbReference>
<keyword evidence="5" id="KW-1185">Reference proteome</keyword>
<dbReference type="Gene3D" id="3.40.50.1390">
    <property type="entry name" value="Resolvase, N-terminal catalytic domain"/>
    <property type="match status" value="1"/>
</dbReference>
<accession>K0V3U4</accession>
<name>K0V3U4_MYCVA</name>
<gene>
    <name evidence="4" type="ORF">MVAC_12381</name>
</gene>
<dbReference type="PROSITE" id="PS51736">
    <property type="entry name" value="RECOMBINASES_3"/>
    <property type="match status" value="1"/>
</dbReference>
<evidence type="ECO:0000256" key="1">
    <source>
        <dbReference type="SAM" id="Coils"/>
    </source>
</evidence>
<dbReference type="InterPro" id="IPR011109">
    <property type="entry name" value="DNA_bind_recombinase_dom"/>
</dbReference>
<dbReference type="Gene3D" id="3.90.1750.20">
    <property type="entry name" value="Putative Large Serine Recombinase, Chain B, Domain 2"/>
    <property type="match status" value="1"/>
</dbReference>
<dbReference type="Pfam" id="PF07508">
    <property type="entry name" value="Recombinase"/>
    <property type="match status" value="1"/>
</dbReference>
<dbReference type="AlphaFoldDB" id="K0V3U4"/>
<dbReference type="InterPro" id="IPR036162">
    <property type="entry name" value="Resolvase-like_N_sf"/>
</dbReference>
<feature type="domain" description="Resolvase/invertase-type recombinase catalytic" evidence="2">
    <location>
        <begin position="10"/>
        <end position="160"/>
    </location>
</feature>
<dbReference type="InterPro" id="IPR006119">
    <property type="entry name" value="Resolv_N"/>
</dbReference>
<dbReference type="eggNOG" id="COG1961">
    <property type="taxonomic scope" value="Bacteria"/>
</dbReference>
<protein>
    <submittedName>
        <fullName evidence="4">Recombinase</fullName>
    </submittedName>
</protein>
<evidence type="ECO:0000259" key="3">
    <source>
        <dbReference type="PROSITE" id="PS51737"/>
    </source>
</evidence>
<dbReference type="PANTHER" id="PTHR30461">
    <property type="entry name" value="DNA-INVERTASE FROM LAMBDOID PROPHAGE"/>
    <property type="match status" value="1"/>
</dbReference>
<dbReference type="Proteomes" id="UP000006072">
    <property type="component" value="Unassembled WGS sequence"/>
</dbReference>
<dbReference type="CDD" id="cd00338">
    <property type="entry name" value="Ser_Recombinase"/>
    <property type="match status" value="1"/>
</dbReference>
<feature type="domain" description="Recombinase" evidence="3">
    <location>
        <begin position="167"/>
        <end position="290"/>
    </location>
</feature>
<comment type="caution">
    <text evidence="4">The sequence shown here is derived from an EMBL/GenBank/DDBJ whole genome shotgun (WGS) entry which is preliminary data.</text>
</comment>
<dbReference type="HOGENOM" id="CLU_010686_18_18_11"/>
<dbReference type="PATRIC" id="fig|1194972.3.peg.2477"/>
<proteinExistence type="predicted"/>